<accession>A0A8X6PRS9</accession>
<keyword evidence="2" id="KW-1185">Reference proteome</keyword>
<organism evidence="1 2">
    <name type="scientific">Nephila pilipes</name>
    <name type="common">Giant wood spider</name>
    <name type="synonym">Nephila maculata</name>
    <dbReference type="NCBI Taxonomy" id="299642"/>
    <lineage>
        <taxon>Eukaryota</taxon>
        <taxon>Metazoa</taxon>
        <taxon>Ecdysozoa</taxon>
        <taxon>Arthropoda</taxon>
        <taxon>Chelicerata</taxon>
        <taxon>Arachnida</taxon>
        <taxon>Araneae</taxon>
        <taxon>Araneomorphae</taxon>
        <taxon>Entelegynae</taxon>
        <taxon>Araneoidea</taxon>
        <taxon>Nephilidae</taxon>
        <taxon>Nephila</taxon>
    </lineage>
</organism>
<protein>
    <submittedName>
        <fullName evidence="1">Uncharacterized protein</fullName>
    </submittedName>
</protein>
<reference evidence="1" key="1">
    <citation type="submission" date="2020-08" db="EMBL/GenBank/DDBJ databases">
        <title>Multicomponent nature underlies the extraordinary mechanical properties of spider dragline silk.</title>
        <authorList>
            <person name="Kono N."/>
            <person name="Nakamura H."/>
            <person name="Mori M."/>
            <person name="Yoshida Y."/>
            <person name="Ohtoshi R."/>
            <person name="Malay A.D."/>
            <person name="Moran D.A.P."/>
            <person name="Tomita M."/>
            <person name="Numata K."/>
            <person name="Arakawa K."/>
        </authorList>
    </citation>
    <scope>NUCLEOTIDE SEQUENCE</scope>
</reference>
<gene>
    <name evidence="1" type="ORF">NPIL_659641</name>
</gene>
<proteinExistence type="predicted"/>
<dbReference type="Proteomes" id="UP000887013">
    <property type="component" value="Unassembled WGS sequence"/>
</dbReference>
<evidence type="ECO:0000313" key="1">
    <source>
        <dbReference type="EMBL" id="GFT85526.1"/>
    </source>
</evidence>
<dbReference type="AlphaFoldDB" id="A0A8X6PRS9"/>
<sequence>MKELGSSDVSVRAQEFMTDSSSQIMVDISSKPQICFPKTLLGNFFTVWINLSHYLHHQQAVGGLTSIIILISEEKSKIWFQTILVNRRFAPTKLEPFSLEISEGWSLREINLCKLKKKPIVDKLSISSKCTAWYTVHVQIRIKAILAVFK</sequence>
<dbReference type="EMBL" id="BMAW01072934">
    <property type="protein sequence ID" value="GFT85526.1"/>
    <property type="molecule type" value="Genomic_DNA"/>
</dbReference>
<evidence type="ECO:0000313" key="2">
    <source>
        <dbReference type="Proteomes" id="UP000887013"/>
    </source>
</evidence>
<comment type="caution">
    <text evidence="1">The sequence shown here is derived from an EMBL/GenBank/DDBJ whole genome shotgun (WGS) entry which is preliminary data.</text>
</comment>
<name>A0A8X6PRS9_NEPPI</name>